<dbReference type="AlphaFoldDB" id="A0A6J6MGD4"/>
<accession>A0A6J6MGD4</accession>
<proteinExistence type="predicted"/>
<dbReference type="InterPro" id="IPR021391">
    <property type="entry name" value="DUF3027"/>
</dbReference>
<gene>
    <name evidence="1" type="ORF">UFOPK2254_01376</name>
    <name evidence="2" type="ORF">UFOPK2907_01412</name>
    <name evidence="3" type="ORF">UFOPK4401_01291</name>
</gene>
<evidence type="ECO:0000313" key="1">
    <source>
        <dbReference type="EMBL" id="CAB4673241.1"/>
    </source>
</evidence>
<organism evidence="1">
    <name type="scientific">freshwater metagenome</name>
    <dbReference type="NCBI Taxonomy" id="449393"/>
    <lineage>
        <taxon>unclassified sequences</taxon>
        <taxon>metagenomes</taxon>
        <taxon>ecological metagenomes</taxon>
    </lineage>
</organism>
<sequence>MALFKKSTKAKDPQAFDALELARTAVLADAGDSALVGEFISVDFDDEDRIASYMFEAFLQGYKGWRWVVTVAKIDTDSDATVCDVVVLPGPDALLAPEWIPYIDRIQPGDIGVGDILPSNPDDARLVPGFAALPGDEDLDAMQIWELGLGRPRVMSIEGRDQASKRWYTGDRGPDSAIAKMAPKPCVSCGFFVPISGSLRGSFGVCANAISPEDARVVSVDHGCGAHSEATL</sequence>
<evidence type="ECO:0000313" key="3">
    <source>
        <dbReference type="EMBL" id="CAB5077628.1"/>
    </source>
</evidence>
<name>A0A6J6MGD4_9ZZZZ</name>
<protein>
    <submittedName>
        <fullName evidence="1">Unannotated protein</fullName>
    </submittedName>
</protein>
<evidence type="ECO:0000313" key="2">
    <source>
        <dbReference type="EMBL" id="CAB4785179.1"/>
    </source>
</evidence>
<dbReference type="EMBL" id="CAEZZR010000184">
    <property type="protein sequence ID" value="CAB4785179.1"/>
    <property type="molecule type" value="Genomic_DNA"/>
</dbReference>
<dbReference type="Pfam" id="PF11228">
    <property type="entry name" value="DUF3027"/>
    <property type="match status" value="1"/>
</dbReference>
<reference evidence="1" key="1">
    <citation type="submission" date="2020-05" db="EMBL/GenBank/DDBJ databases">
        <authorList>
            <person name="Chiriac C."/>
            <person name="Salcher M."/>
            <person name="Ghai R."/>
            <person name="Kavagutti S V."/>
        </authorList>
    </citation>
    <scope>NUCLEOTIDE SEQUENCE</scope>
</reference>
<dbReference type="EMBL" id="CAEZWO010000182">
    <property type="protein sequence ID" value="CAB4673241.1"/>
    <property type="molecule type" value="Genomic_DNA"/>
</dbReference>
<dbReference type="EMBL" id="CAFBRB010000189">
    <property type="protein sequence ID" value="CAB5077628.1"/>
    <property type="molecule type" value="Genomic_DNA"/>
</dbReference>